<feature type="domain" description="Response regulatory" evidence="5">
    <location>
        <begin position="4"/>
        <end position="123"/>
    </location>
</feature>
<dbReference type="InterPro" id="IPR011006">
    <property type="entry name" value="CheY-like_superfamily"/>
</dbReference>
<dbReference type="RefSeq" id="WP_188039276.1">
    <property type="nucleotide sequence ID" value="NZ_JACVHF010000004.1"/>
</dbReference>
<dbReference type="Pfam" id="PF00072">
    <property type="entry name" value="Response_reg"/>
    <property type="match status" value="1"/>
</dbReference>
<evidence type="ECO:0000313" key="6">
    <source>
        <dbReference type="EMBL" id="MBC9784151.1"/>
    </source>
</evidence>
<comment type="caution">
    <text evidence="6">The sequence shown here is derived from an EMBL/GenBank/DDBJ whole genome shotgun (WGS) entry which is preliminary data.</text>
</comment>
<comment type="function">
    <text evidence="3">May play the central regulatory role in sporulation. It may be an element of the effector pathway responsible for the activation of sporulation genes in response to nutritional stress. Spo0A may act in concert with spo0H (a sigma factor) to control the expression of some genes that are critical to the sporulation process.</text>
</comment>
<dbReference type="Proteomes" id="UP000617402">
    <property type="component" value="Unassembled WGS sequence"/>
</dbReference>
<dbReference type="PANTHER" id="PTHR44591">
    <property type="entry name" value="STRESS RESPONSE REGULATOR PROTEIN 1"/>
    <property type="match status" value="1"/>
</dbReference>
<keyword evidence="2 4" id="KW-0597">Phosphoprotein</keyword>
<feature type="modified residue" description="4-aspartylphosphate" evidence="4">
    <location>
        <position position="56"/>
    </location>
</feature>
<proteinExistence type="predicted"/>
<keyword evidence="7" id="KW-1185">Reference proteome</keyword>
<protein>
    <recommendedName>
        <fullName evidence="1">Stage 0 sporulation protein A homolog</fullName>
    </recommendedName>
</protein>
<evidence type="ECO:0000256" key="4">
    <source>
        <dbReference type="PROSITE-ProRule" id="PRU00169"/>
    </source>
</evidence>
<dbReference type="InterPro" id="IPR001789">
    <property type="entry name" value="Sig_transdc_resp-reg_receiver"/>
</dbReference>
<organism evidence="6 7">
    <name type="scientific">Heliobacterium chlorum</name>
    <dbReference type="NCBI Taxonomy" id="2698"/>
    <lineage>
        <taxon>Bacteria</taxon>
        <taxon>Bacillati</taxon>
        <taxon>Bacillota</taxon>
        <taxon>Clostridia</taxon>
        <taxon>Eubacteriales</taxon>
        <taxon>Heliobacteriaceae</taxon>
        <taxon>Heliobacterium</taxon>
    </lineage>
</organism>
<dbReference type="PROSITE" id="PS50110">
    <property type="entry name" value="RESPONSE_REGULATORY"/>
    <property type="match status" value="1"/>
</dbReference>
<dbReference type="SMART" id="SM00448">
    <property type="entry name" value="REC"/>
    <property type="match status" value="1"/>
</dbReference>
<evidence type="ECO:0000259" key="5">
    <source>
        <dbReference type="PROSITE" id="PS50110"/>
    </source>
</evidence>
<evidence type="ECO:0000256" key="2">
    <source>
        <dbReference type="ARBA" id="ARBA00022553"/>
    </source>
</evidence>
<accession>A0ABR7T3B2</accession>
<dbReference type="SUPFAM" id="SSF52172">
    <property type="entry name" value="CheY-like"/>
    <property type="match status" value="1"/>
</dbReference>
<dbReference type="Gene3D" id="3.40.50.2300">
    <property type="match status" value="1"/>
</dbReference>
<evidence type="ECO:0000256" key="3">
    <source>
        <dbReference type="ARBA" id="ARBA00024867"/>
    </source>
</evidence>
<sequence>MQQTILLVDDNATFRASIRQVLTSSGYELLEAAEGNEMMAKLDNLLPKKPNLILMDYILPGLDGFQLTRQLKADDMYKSVPIVIVTGRATRQVIENALALGVSDLIAKPINPDTMLTKIQRALAQDRRTKLVSHSFSVIMLMFSFVAGEDRVIDESNEYERVMELIKGAVRTDDTVVNVSQQAVVIILPATQRDGAEVVLRRLDDRLNSRYKKGEQLSWFYTCHSFP</sequence>
<evidence type="ECO:0000313" key="7">
    <source>
        <dbReference type="Proteomes" id="UP000617402"/>
    </source>
</evidence>
<dbReference type="EMBL" id="JACVHF010000004">
    <property type="protein sequence ID" value="MBC9784151.1"/>
    <property type="molecule type" value="Genomic_DNA"/>
</dbReference>
<name>A0ABR7T3B2_HELCL</name>
<evidence type="ECO:0000256" key="1">
    <source>
        <dbReference type="ARBA" id="ARBA00018672"/>
    </source>
</evidence>
<gene>
    <name evidence="6" type="ORF">H1S01_06455</name>
</gene>
<dbReference type="PANTHER" id="PTHR44591:SF3">
    <property type="entry name" value="RESPONSE REGULATORY DOMAIN-CONTAINING PROTEIN"/>
    <property type="match status" value="1"/>
</dbReference>
<dbReference type="InterPro" id="IPR050595">
    <property type="entry name" value="Bact_response_regulator"/>
</dbReference>
<reference evidence="6 7" key="1">
    <citation type="submission" date="2020-07" db="EMBL/GenBank/DDBJ databases">
        <title>Draft whole-genome sequence of Heliobacterium chlorum DSM 3682, type strain.</title>
        <authorList>
            <person name="Kyndt J.A."/>
            <person name="Meyer T.E."/>
            <person name="Imhoff J.F."/>
        </authorList>
    </citation>
    <scope>NUCLEOTIDE SEQUENCE [LARGE SCALE GENOMIC DNA]</scope>
    <source>
        <strain evidence="6 7">DSM 3682</strain>
    </source>
</reference>